<comment type="caution">
    <text evidence="2">The sequence shown here is derived from an EMBL/GenBank/DDBJ whole genome shotgun (WGS) entry which is preliminary data.</text>
</comment>
<evidence type="ECO:0000313" key="3">
    <source>
        <dbReference type="Proteomes" id="UP000176998"/>
    </source>
</evidence>
<protein>
    <recommendedName>
        <fullName evidence="4">Heterokaryon incompatibility domain-containing protein</fullName>
    </recommendedName>
</protein>
<feature type="region of interest" description="Disordered" evidence="1">
    <location>
        <begin position="54"/>
        <end position="73"/>
    </location>
</feature>
<evidence type="ECO:0000256" key="1">
    <source>
        <dbReference type="SAM" id="MobiDB-lite"/>
    </source>
</evidence>
<proteinExistence type="predicted"/>
<dbReference type="AlphaFoldDB" id="A0A1G4BPS4"/>
<dbReference type="OrthoDB" id="4838874at2759"/>
<reference evidence="2 3" key="1">
    <citation type="submission" date="2016-09" db="EMBL/GenBank/DDBJ databases">
        <authorList>
            <person name="Capua I."/>
            <person name="De Benedictis P."/>
            <person name="Joannis T."/>
            <person name="Lombin L.H."/>
            <person name="Cattoli G."/>
        </authorList>
    </citation>
    <scope>NUCLEOTIDE SEQUENCE [LARGE SCALE GENOMIC DNA]</scope>
    <source>
        <strain evidence="2 3">IMI 309357</strain>
    </source>
</reference>
<evidence type="ECO:0008006" key="4">
    <source>
        <dbReference type="Google" id="ProtNLM"/>
    </source>
</evidence>
<gene>
    <name evidence="2" type="ORF">CORC01_01370</name>
</gene>
<keyword evidence="3" id="KW-1185">Reference proteome</keyword>
<accession>A0A1G4BPS4</accession>
<dbReference type="RefSeq" id="XP_022480454.1">
    <property type="nucleotide sequence ID" value="XM_022613026.1"/>
</dbReference>
<organism evidence="2 3">
    <name type="scientific">Colletotrichum orchidophilum</name>
    <dbReference type="NCBI Taxonomy" id="1209926"/>
    <lineage>
        <taxon>Eukaryota</taxon>
        <taxon>Fungi</taxon>
        <taxon>Dikarya</taxon>
        <taxon>Ascomycota</taxon>
        <taxon>Pezizomycotina</taxon>
        <taxon>Sordariomycetes</taxon>
        <taxon>Hypocreomycetidae</taxon>
        <taxon>Glomerellales</taxon>
        <taxon>Glomerellaceae</taxon>
        <taxon>Colletotrichum</taxon>
    </lineage>
</organism>
<sequence length="382" mass="43416">MQDDTGHIMSSIGPEDLENVQGLWRFQLHRVKARTWAYRDIKFLVYDDTVDKEEVDSEAGQSSKDTVESDDAPIAASSETPLAQADGDADNFECRICSKLSTFPHDKRTRNFRLFNPTDEFPHLITKHPKFFNVCVQLRRSIVRMYCWPEQVSDEDGKPIVSHHRVAVDFANSVGLRIIWIDQECLSQPKEDGSEEDEAYPRLDRSTEELRFTSFRPRLFEYPLDFLYMVQPDKWHTRAWVIQEAVSVGDGLVLVFRRGPCIVYTSKFRANQKTGSIPRHPLDPEKRTLQSEIICIPVDRLQALVQTGKSLLEQRIQLIRQALVRTSTDDTIPVLSAAESLHPKIIVRQHAAGIHAYGGKVYGGRQKVNAVSALTLLKGGTA</sequence>
<name>A0A1G4BPS4_9PEZI</name>
<dbReference type="GeneID" id="34554536"/>
<evidence type="ECO:0000313" key="2">
    <source>
        <dbReference type="EMBL" id="OHF03317.1"/>
    </source>
</evidence>
<dbReference type="Proteomes" id="UP000176998">
    <property type="component" value="Unassembled WGS sequence"/>
</dbReference>
<dbReference type="EMBL" id="MJBS01000007">
    <property type="protein sequence ID" value="OHF03317.1"/>
    <property type="molecule type" value="Genomic_DNA"/>
</dbReference>